<dbReference type="AlphaFoldDB" id="A0A6G1L6I1"/>
<evidence type="ECO:0000313" key="2">
    <source>
        <dbReference type="EMBL" id="KAF2768543.1"/>
    </source>
</evidence>
<sequence>MPSTASNTNALPPSLPPRPLTPTAQTYYTTRPLVVSAIHHRHKNHRIKSKERGKEKRRTTHAIIVLIPPRARHGLEAAVVVRWALRHAWVGGGGAALGSVLSAFFFFFCFFLFLFRRGLCLCLDDGLVPWWEAGGMREGGVWWCVFSFSTRTCELITLGANSFAVVLVSSRLVSSLFHFRAGLGVLACMNEWWCLG</sequence>
<accession>A0A6G1L6I1</accession>
<evidence type="ECO:0000256" key="1">
    <source>
        <dbReference type="SAM" id="Phobius"/>
    </source>
</evidence>
<protein>
    <submittedName>
        <fullName evidence="2">Uncharacterized protein</fullName>
    </submittedName>
</protein>
<dbReference type="EMBL" id="ML995843">
    <property type="protein sequence ID" value="KAF2768543.1"/>
    <property type="molecule type" value="Genomic_DNA"/>
</dbReference>
<keyword evidence="1" id="KW-1133">Transmembrane helix</keyword>
<reference evidence="2" key="1">
    <citation type="journal article" date="2020" name="Stud. Mycol.">
        <title>101 Dothideomycetes genomes: a test case for predicting lifestyles and emergence of pathogens.</title>
        <authorList>
            <person name="Haridas S."/>
            <person name="Albert R."/>
            <person name="Binder M."/>
            <person name="Bloem J."/>
            <person name="Labutti K."/>
            <person name="Salamov A."/>
            <person name="Andreopoulos B."/>
            <person name="Baker S."/>
            <person name="Barry K."/>
            <person name="Bills G."/>
            <person name="Bluhm B."/>
            <person name="Cannon C."/>
            <person name="Castanera R."/>
            <person name="Culley D."/>
            <person name="Daum C."/>
            <person name="Ezra D."/>
            <person name="Gonzalez J."/>
            <person name="Henrissat B."/>
            <person name="Kuo A."/>
            <person name="Liang C."/>
            <person name="Lipzen A."/>
            <person name="Lutzoni F."/>
            <person name="Magnuson J."/>
            <person name="Mondo S."/>
            <person name="Nolan M."/>
            <person name="Ohm R."/>
            <person name="Pangilinan J."/>
            <person name="Park H.-J."/>
            <person name="Ramirez L."/>
            <person name="Alfaro M."/>
            <person name="Sun H."/>
            <person name="Tritt A."/>
            <person name="Yoshinaga Y."/>
            <person name="Zwiers L.-H."/>
            <person name="Turgeon B."/>
            <person name="Goodwin S."/>
            <person name="Spatafora J."/>
            <person name="Crous P."/>
            <person name="Grigoriev I."/>
        </authorList>
    </citation>
    <scope>NUCLEOTIDE SEQUENCE</scope>
    <source>
        <strain evidence="2">CBS 116005</strain>
    </source>
</reference>
<keyword evidence="3" id="KW-1185">Reference proteome</keyword>
<evidence type="ECO:0000313" key="3">
    <source>
        <dbReference type="Proteomes" id="UP000799436"/>
    </source>
</evidence>
<proteinExistence type="predicted"/>
<keyword evidence="1" id="KW-0472">Membrane</keyword>
<organism evidence="2 3">
    <name type="scientific">Teratosphaeria nubilosa</name>
    <dbReference type="NCBI Taxonomy" id="161662"/>
    <lineage>
        <taxon>Eukaryota</taxon>
        <taxon>Fungi</taxon>
        <taxon>Dikarya</taxon>
        <taxon>Ascomycota</taxon>
        <taxon>Pezizomycotina</taxon>
        <taxon>Dothideomycetes</taxon>
        <taxon>Dothideomycetidae</taxon>
        <taxon>Mycosphaerellales</taxon>
        <taxon>Teratosphaeriaceae</taxon>
        <taxon>Teratosphaeria</taxon>
    </lineage>
</organism>
<feature type="transmembrane region" description="Helical" evidence="1">
    <location>
        <begin position="95"/>
        <end position="115"/>
    </location>
</feature>
<gene>
    <name evidence="2" type="ORF">EJ03DRAFT_117566</name>
</gene>
<keyword evidence="1" id="KW-0812">Transmembrane</keyword>
<dbReference type="Proteomes" id="UP000799436">
    <property type="component" value="Unassembled WGS sequence"/>
</dbReference>
<name>A0A6G1L6I1_9PEZI</name>